<name>A0A0L8ALL9_9BACT</name>
<dbReference type="PROSITE" id="PS51257">
    <property type="entry name" value="PROKAR_LIPOPROTEIN"/>
    <property type="match status" value="1"/>
</dbReference>
<proteinExistence type="predicted"/>
<gene>
    <name evidence="1" type="ORF">OB69_08085</name>
</gene>
<dbReference type="EMBL" id="JSVA01000008">
    <property type="protein sequence ID" value="KOF03249.1"/>
    <property type="molecule type" value="Genomic_DNA"/>
</dbReference>
<sequence>MIDKRILVAFLIFISSMVFSCDEEYEVFEGGEFSLRLNQPKRLIDGSVLELVGVEDSRCPENTNCIWEGRSAVKIKWTRNEIYDIDLNDVEYIHVQVEEYLVTLVEVNPYPTTGLNDEKVVKIKIELN</sequence>
<accession>A0A0L8ALL9</accession>
<comment type="caution">
    <text evidence="1">The sequence shown here is derived from an EMBL/GenBank/DDBJ whole genome shotgun (WGS) entry which is preliminary data.</text>
</comment>
<dbReference type="PATRIC" id="fig|1566026.4.peg.3451"/>
<evidence type="ECO:0000313" key="1">
    <source>
        <dbReference type="EMBL" id="KOF03249.1"/>
    </source>
</evidence>
<reference evidence="2" key="1">
    <citation type="submission" date="2014-11" db="EMBL/GenBank/DDBJ databases">
        <title>Genome sequencing of Roseivirga sp. D-25.</title>
        <authorList>
            <person name="Selvaratnam C."/>
            <person name="Thevarajoo S."/>
            <person name="Goh K.M."/>
            <person name="Eee R."/>
            <person name="Chan K.-G."/>
            <person name="Chong C.S."/>
        </authorList>
    </citation>
    <scope>NUCLEOTIDE SEQUENCE [LARGE SCALE GENOMIC DNA]</scope>
    <source>
        <strain evidence="2">D-25</strain>
    </source>
</reference>
<dbReference type="Proteomes" id="UP000036908">
    <property type="component" value="Unassembled WGS sequence"/>
</dbReference>
<evidence type="ECO:0000313" key="2">
    <source>
        <dbReference type="Proteomes" id="UP000036908"/>
    </source>
</evidence>
<keyword evidence="2" id="KW-1185">Reference proteome</keyword>
<organism evidence="1 2">
    <name type="scientific">Roseivirga seohaensis subsp. aquiponti</name>
    <dbReference type="NCBI Taxonomy" id="1566026"/>
    <lineage>
        <taxon>Bacteria</taxon>
        <taxon>Pseudomonadati</taxon>
        <taxon>Bacteroidota</taxon>
        <taxon>Cytophagia</taxon>
        <taxon>Cytophagales</taxon>
        <taxon>Roseivirgaceae</taxon>
        <taxon>Roseivirga</taxon>
    </lineage>
</organism>
<protein>
    <submittedName>
        <fullName evidence="1">Uncharacterized protein</fullName>
    </submittedName>
</protein>
<dbReference type="AlphaFoldDB" id="A0A0L8ALL9"/>